<accession>A0A0C3PY03</accession>
<dbReference type="PROSITE" id="PS52012">
    <property type="entry name" value="CFEM"/>
    <property type="match status" value="1"/>
</dbReference>
<feature type="non-terminal residue" evidence="6">
    <location>
        <position position="73"/>
    </location>
</feature>
<dbReference type="InterPro" id="IPR008427">
    <property type="entry name" value="Extracellular_membr_CFEM_dom"/>
</dbReference>
<dbReference type="HOGENOM" id="CLU_063084_7_3_1"/>
<evidence type="ECO:0000259" key="5">
    <source>
        <dbReference type="PROSITE" id="PS52012"/>
    </source>
</evidence>
<keyword evidence="2" id="KW-0964">Secreted</keyword>
<comment type="subcellular location">
    <subcellularLocation>
        <location evidence="1">Secreted</location>
    </subcellularLocation>
</comment>
<dbReference type="EMBL" id="KN823190">
    <property type="protein sequence ID" value="KIO20055.1"/>
    <property type="molecule type" value="Genomic_DNA"/>
</dbReference>
<keyword evidence="3" id="KW-0732">Signal</keyword>
<proteinExistence type="predicted"/>
<keyword evidence="7" id="KW-1185">Reference proteome</keyword>
<evidence type="ECO:0000256" key="3">
    <source>
        <dbReference type="ARBA" id="ARBA00022729"/>
    </source>
</evidence>
<dbReference type="SMART" id="SM00747">
    <property type="entry name" value="CFEM"/>
    <property type="match status" value="1"/>
</dbReference>
<evidence type="ECO:0000256" key="4">
    <source>
        <dbReference type="ARBA" id="ARBA00023157"/>
    </source>
</evidence>
<dbReference type="Proteomes" id="UP000054248">
    <property type="component" value="Unassembled WGS sequence"/>
</dbReference>
<evidence type="ECO:0000256" key="2">
    <source>
        <dbReference type="ARBA" id="ARBA00022525"/>
    </source>
</evidence>
<feature type="non-terminal residue" evidence="6">
    <location>
        <position position="1"/>
    </location>
</feature>
<gene>
    <name evidence="6" type="ORF">M407DRAFT_39636</name>
</gene>
<protein>
    <recommendedName>
        <fullName evidence="5">CFEM domain-containing protein</fullName>
    </recommendedName>
</protein>
<evidence type="ECO:0000256" key="1">
    <source>
        <dbReference type="ARBA" id="ARBA00004613"/>
    </source>
</evidence>
<sequence length="73" mass="7548">QNIAACAKACLENTDPSPCKDTDTACLCVNPKYIKALSTCVESSCSQEDAKSAAAVGEAYCKAAVSRFIPSAL</sequence>
<organism evidence="6 7">
    <name type="scientific">Tulasnella calospora MUT 4182</name>
    <dbReference type="NCBI Taxonomy" id="1051891"/>
    <lineage>
        <taxon>Eukaryota</taxon>
        <taxon>Fungi</taxon>
        <taxon>Dikarya</taxon>
        <taxon>Basidiomycota</taxon>
        <taxon>Agaricomycotina</taxon>
        <taxon>Agaricomycetes</taxon>
        <taxon>Cantharellales</taxon>
        <taxon>Tulasnellaceae</taxon>
        <taxon>Tulasnella</taxon>
    </lineage>
</organism>
<reference evidence="7" key="2">
    <citation type="submission" date="2015-01" db="EMBL/GenBank/DDBJ databases">
        <title>Evolutionary Origins and Diversification of the Mycorrhizal Mutualists.</title>
        <authorList>
            <consortium name="DOE Joint Genome Institute"/>
            <consortium name="Mycorrhizal Genomics Consortium"/>
            <person name="Kohler A."/>
            <person name="Kuo A."/>
            <person name="Nagy L.G."/>
            <person name="Floudas D."/>
            <person name="Copeland A."/>
            <person name="Barry K.W."/>
            <person name="Cichocki N."/>
            <person name="Veneault-Fourrey C."/>
            <person name="LaButti K."/>
            <person name="Lindquist E.A."/>
            <person name="Lipzen A."/>
            <person name="Lundell T."/>
            <person name="Morin E."/>
            <person name="Murat C."/>
            <person name="Riley R."/>
            <person name="Ohm R."/>
            <person name="Sun H."/>
            <person name="Tunlid A."/>
            <person name="Henrissat B."/>
            <person name="Grigoriev I.V."/>
            <person name="Hibbett D.S."/>
            <person name="Martin F."/>
        </authorList>
    </citation>
    <scope>NUCLEOTIDE SEQUENCE [LARGE SCALE GENOMIC DNA]</scope>
    <source>
        <strain evidence="7">MUT 4182</strain>
    </source>
</reference>
<dbReference type="AlphaFoldDB" id="A0A0C3PY03"/>
<reference evidence="6 7" key="1">
    <citation type="submission" date="2014-04" db="EMBL/GenBank/DDBJ databases">
        <authorList>
            <consortium name="DOE Joint Genome Institute"/>
            <person name="Kuo A."/>
            <person name="Girlanda M."/>
            <person name="Perotto S."/>
            <person name="Kohler A."/>
            <person name="Nagy L.G."/>
            <person name="Floudas D."/>
            <person name="Copeland A."/>
            <person name="Barry K.W."/>
            <person name="Cichocki N."/>
            <person name="Veneault-Fourrey C."/>
            <person name="LaButti K."/>
            <person name="Lindquist E.A."/>
            <person name="Lipzen A."/>
            <person name="Lundell T."/>
            <person name="Morin E."/>
            <person name="Murat C."/>
            <person name="Sun H."/>
            <person name="Tunlid A."/>
            <person name="Henrissat B."/>
            <person name="Grigoriev I.V."/>
            <person name="Hibbett D.S."/>
            <person name="Martin F."/>
            <person name="Nordberg H.P."/>
            <person name="Cantor M.N."/>
            <person name="Hua S.X."/>
        </authorList>
    </citation>
    <scope>NUCLEOTIDE SEQUENCE [LARGE SCALE GENOMIC DNA]</scope>
    <source>
        <strain evidence="6 7">MUT 4182</strain>
    </source>
</reference>
<evidence type="ECO:0000313" key="6">
    <source>
        <dbReference type="EMBL" id="KIO20055.1"/>
    </source>
</evidence>
<dbReference type="GO" id="GO:0005576">
    <property type="term" value="C:extracellular region"/>
    <property type="evidence" value="ECO:0007669"/>
    <property type="project" value="UniProtKB-SubCell"/>
</dbReference>
<dbReference type="STRING" id="1051891.A0A0C3PY03"/>
<keyword evidence="4" id="KW-1015">Disulfide bond</keyword>
<feature type="domain" description="CFEM" evidence="5">
    <location>
        <begin position="1"/>
        <end position="73"/>
    </location>
</feature>
<evidence type="ECO:0000313" key="7">
    <source>
        <dbReference type="Proteomes" id="UP000054248"/>
    </source>
</evidence>
<dbReference type="Pfam" id="PF05730">
    <property type="entry name" value="CFEM"/>
    <property type="match status" value="1"/>
</dbReference>
<name>A0A0C3PY03_9AGAM</name>